<dbReference type="STRING" id="1850517.A8708_26540"/>
<evidence type="ECO:0000313" key="2">
    <source>
        <dbReference type="Proteomes" id="UP000078454"/>
    </source>
</evidence>
<evidence type="ECO:0000313" key="1">
    <source>
        <dbReference type="EMBL" id="OAS19271.1"/>
    </source>
</evidence>
<protein>
    <submittedName>
        <fullName evidence="1">Uncharacterized protein</fullName>
    </submittedName>
</protein>
<name>A0A198ADY9_9BACL</name>
<accession>A0A198ADY9</accession>
<sequence length="75" mass="8545">MSNDNYAFISSIGSQEIYIGTNDQIGEIAEVLDKDPEVLYDYTFNISKEFAIELKEISARQHPNYKVIELLEAKA</sequence>
<dbReference type="EMBL" id="LYPB01000058">
    <property type="protein sequence ID" value="OAS19271.1"/>
    <property type="molecule type" value="Genomic_DNA"/>
</dbReference>
<proteinExistence type="predicted"/>
<comment type="caution">
    <text evidence="1">The sequence shown here is derived from an EMBL/GenBank/DDBJ whole genome shotgun (WGS) entry which is preliminary data.</text>
</comment>
<gene>
    <name evidence="1" type="ORF">A8708_26540</name>
</gene>
<dbReference type="Proteomes" id="UP000078454">
    <property type="component" value="Unassembled WGS sequence"/>
</dbReference>
<organism evidence="1 2">
    <name type="scientific">Paenibacillus oryzisoli</name>
    <dbReference type="NCBI Taxonomy" id="1850517"/>
    <lineage>
        <taxon>Bacteria</taxon>
        <taxon>Bacillati</taxon>
        <taxon>Bacillota</taxon>
        <taxon>Bacilli</taxon>
        <taxon>Bacillales</taxon>
        <taxon>Paenibacillaceae</taxon>
        <taxon>Paenibacillus</taxon>
    </lineage>
</organism>
<reference evidence="1 2" key="1">
    <citation type="submission" date="2016-05" db="EMBL/GenBank/DDBJ databases">
        <title>Paenibacillus sp. 1ZS3-15 nov., isolated from the rhizosphere soil.</title>
        <authorList>
            <person name="Zhang X.X."/>
            <person name="Zhang J."/>
        </authorList>
    </citation>
    <scope>NUCLEOTIDE SEQUENCE [LARGE SCALE GENOMIC DNA]</scope>
    <source>
        <strain evidence="1 2">1ZS3-15</strain>
    </source>
</reference>
<dbReference type="AlphaFoldDB" id="A0A198ADY9"/>
<keyword evidence="2" id="KW-1185">Reference proteome</keyword>
<dbReference type="RefSeq" id="WP_068663669.1">
    <property type="nucleotide sequence ID" value="NZ_LYPB01000058.1"/>
</dbReference>